<protein>
    <recommendedName>
        <fullName evidence="1">SF4 helicase domain-containing protein</fullName>
    </recommendedName>
</protein>
<gene>
    <name evidence="2" type="ORF">PSDVSF_00790</name>
</gene>
<feature type="domain" description="SF4 helicase" evidence="1">
    <location>
        <begin position="101"/>
        <end position="168"/>
    </location>
</feature>
<sequence length="324" mass="37340">MPHEDAKRLGLMELTERARRWVTDQPPGEFSAFIFGKELHLGENPEIRDTVLRDLVIMGSIEPCGKKRGQYRAVQNECREMDWHNAETEYYPIWLPLELHTLAGVQRKNVVIVAGETNAGKTAFVMELIYRNLQVNGGAHSEIRLYNSEMGDGELRQRVMNLDNNVQSWDGFRPFERTSNFHQVIDPDGFNVIDYLEVSNEFYLVANWIQKIHAKLNKGIAIICIQKPKGKDTARGGEFSLEKSRLAISLFQNHGVHSCKIVKCKLPMGITNPQGMERDFYVERGRKIVSRSDWRYLTQKERDQLWTLYETDAAAKNARKELGL</sequence>
<name>A0ABN6ELE4_9BACT</name>
<evidence type="ECO:0000313" key="2">
    <source>
        <dbReference type="EMBL" id="BCS86837.1"/>
    </source>
</evidence>
<evidence type="ECO:0000313" key="3">
    <source>
        <dbReference type="Proteomes" id="UP001053296"/>
    </source>
</evidence>
<dbReference type="InterPro" id="IPR027417">
    <property type="entry name" value="P-loop_NTPase"/>
</dbReference>
<reference evidence="2" key="1">
    <citation type="journal article" date="2022" name="Arch. Microbiol.">
        <title>Pseudodesulfovibrio sediminis sp. nov., a mesophilic and neutrophilic sulfate-reducing bacterium isolated from sediment of a brackish lake.</title>
        <authorList>
            <person name="Takahashi A."/>
            <person name="Kojima H."/>
            <person name="Watanabe M."/>
            <person name="Fukui M."/>
        </authorList>
    </citation>
    <scope>NUCLEOTIDE SEQUENCE</scope>
    <source>
        <strain evidence="2">SF6</strain>
    </source>
</reference>
<proteinExistence type="predicted"/>
<keyword evidence="3" id="KW-1185">Reference proteome</keyword>
<dbReference type="InterPro" id="IPR007694">
    <property type="entry name" value="DNA_helicase_DnaB-like_C"/>
</dbReference>
<organism evidence="2 3">
    <name type="scientific">Pseudodesulfovibrio sediminis</name>
    <dbReference type="NCBI Taxonomy" id="2810563"/>
    <lineage>
        <taxon>Bacteria</taxon>
        <taxon>Pseudomonadati</taxon>
        <taxon>Thermodesulfobacteriota</taxon>
        <taxon>Desulfovibrionia</taxon>
        <taxon>Desulfovibrionales</taxon>
        <taxon>Desulfovibrionaceae</taxon>
    </lineage>
</organism>
<dbReference type="EMBL" id="AP024485">
    <property type="protein sequence ID" value="BCS86837.1"/>
    <property type="molecule type" value="Genomic_DNA"/>
</dbReference>
<dbReference type="RefSeq" id="WP_229592469.1">
    <property type="nucleotide sequence ID" value="NZ_AP024485.1"/>
</dbReference>
<dbReference type="Proteomes" id="UP001053296">
    <property type="component" value="Chromosome"/>
</dbReference>
<dbReference type="Gene3D" id="3.40.50.300">
    <property type="entry name" value="P-loop containing nucleotide triphosphate hydrolases"/>
    <property type="match status" value="1"/>
</dbReference>
<evidence type="ECO:0000259" key="1">
    <source>
        <dbReference type="Pfam" id="PF03796"/>
    </source>
</evidence>
<accession>A0ABN6ELE4</accession>
<dbReference type="Pfam" id="PF03796">
    <property type="entry name" value="DnaB_C"/>
    <property type="match status" value="1"/>
</dbReference>
<dbReference type="SUPFAM" id="SSF52540">
    <property type="entry name" value="P-loop containing nucleoside triphosphate hydrolases"/>
    <property type="match status" value="1"/>
</dbReference>